<dbReference type="EMBL" id="GBXM01021192">
    <property type="protein sequence ID" value="JAH87385.1"/>
    <property type="molecule type" value="Transcribed_RNA"/>
</dbReference>
<protein>
    <submittedName>
        <fullName evidence="1">Uncharacterized protein</fullName>
    </submittedName>
</protein>
<sequence length="25" mass="2933">MINCGCVCSSEWFFQRILNISPEKK</sequence>
<reference evidence="1" key="1">
    <citation type="submission" date="2014-11" db="EMBL/GenBank/DDBJ databases">
        <authorList>
            <person name="Amaro Gonzalez C."/>
        </authorList>
    </citation>
    <scope>NUCLEOTIDE SEQUENCE</scope>
</reference>
<evidence type="ECO:0000313" key="1">
    <source>
        <dbReference type="EMBL" id="JAH87385.1"/>
    </source>
</evidence>
<proteinExistence type="predicted"/>
<name>A0A0E9WCV4_ANGAN</name>
<dbReference type="AlphaFoldDB" id="A0A0E9WCV4"/>
<reference evidence="1" key="2">
    <citation type="journal article" date="2015" name="Fish Shellfish Immunol.">
        <title>Early steps in the European eel (Anguilla anguilla)-Vibrio vulnificus interaction in the gills: Role of the RtxA13 toxin.</title>
        <authorList>
            <person name="Callol A."/>
            <person name="Pajuelo D."/>
            <person name="Ebbesson L."/>
            <person name="Teles M."/>
            <person name="MacKenzie S."/>
            <person name="Amaro C."/>
        </authorList>
    </citation>
    <scope>NUCLEOTIDE SEQUENCE</scope>
</reference>
<organism evidence="1">
    <name type="scientific">Anguilla anguilla</name>
    <name type="common">European freshwater eel</name>
    <name type="synonym">Muraena anguilla</name>
    <dbReference type="NCBI Taxonomy" id="7936"/>
    <lineage>
        <taxon>Eukaryota</taxon>
        <taxon>Metazoa</taxon>
        <taxon>Chordata</taxon>
        <taxon>Craniata</taxon>
        <taxon>Vertebrata</taxon>
        <taxon>Euteleostomi</taxon>
        <taxon>Actinopterygii</taxon>
        <taxon>Neopterygii</taxon>
        <taxon>Teleostei</taxon>
        <taxon>Anguilliformes</taxon>
        <taxon>Anguillidae</taxon>
        <taxon>Anguilla</taxon>
    </lineage>
</organism>
<accession>A0A0E9WCV4</accession>